<proteinExistence type="predicted"/>
<dbReference type="EMBL" id="JAAEDM010000176">
    <property type="protein sequence ID" value="MBR0674484.1"/>
    <property type="molecule type" value="Genomic_DNA"/>
</dbReference>
<keyword evidence="3" id="KW-1185">Reference proteome</keyword>
<protein>
    <submittedName>
        <fullName evidence="2">Uncharacterized protein</fullName>
    </submittedName>
</protein>
<feature type="non-terminal residue" evidence="2">
    <location>
        <position position="70"/>
    </location>
</feature>
<organism evidence="2 3">
    <name type="scientific">Neoroseomonas soli</name>
    <dbReference type="NCBI Taxonomy" id="1081025"/>
    <lineage>
        <taxon>Bacteria</taxon>
        <taxon>Pseudomonadati</taxon>
        <taxon>Pseudomonadota</taxon>
        <taxon>Alphaproteobacteria</taxon>
        <taxon>Acetobacterales</taxon>
        <taxon>Acetobacteraceae</taxon>
        <taxon>Neoroseomonas</taxon>
    </lineage>
</organism>
<dbReference type="RefSeq" id="WP_211864888.1">
    <property type="nucleotide sequence ID" value="NZ_JAAEDM010000176.1"/>
</dbReference>
<name>A0A9X9X505_9PROT</name>
<reference evidence="2" key="1">
    <citation type="submission" date="2020-01" db="EMBL/GenBank/DDBJ databases">
        <authorList>
            <person name="Rat A."/>
        </authorList>
    </citation>
    <scope>NUCLEOTIDE SEQUENCE</scope>
    <source>
        <strain evidence="2">LMG 31231</strain>
    </source>
</reference>
<evidence type="ECO:0000313" key="3">
    <source>
        <dbReference type="Proteomes" id="UP001138751"/>
    </source>
</evidence>
<evidence type="ECO:0000256" key="1">
    <source>
        <dbReference type="SAM" id="MobiDB-lite"/>
    </source>
</evidence>
<comment type="caution">
    <text evidence="2">The sequence shown here is derived from an EMBL/GenBank/DDBJ whole genome shotgun (WGS) entry which is preliminary data.</text>
</comment>
<sequence>MRFAIPLLVLLAAGCAAPEPPPTEATSPDAGEGTIITDYGGGTAPVGRYVVLPDGRTVRIATDGAPPSAP</sequence>
<dbReference type="Proteomes" id="UP001138751">
    <property type="component" value="Unassembled WGS sequence"/>
</dbReference>
<evidence type="ECO:0000313" key="2">
    <source>
        <dbReference type="EMBL" id="MBR0674484.1"/>
    </source>
</evidence>
<dbReference type="PROSITE" id="PS51257">
    <property type="entry name" value="PROKAR_LIPOPROTEIN"/>
    <property type="match status" value="1"/>
</dbReference>
<reference evidence="2" key="2">
    <citation type="journal article" date="2021" name="Syst. Appl. Microbiol.">
        <title>Roseomonas hellenica sp. nov., isolated from roots of wild-growing Alkanna tinctoria.</title>
        <authorList>
            <person name="Rat A."/>
            <person name="Naranjo H.D."/>
            <person name="Lebbe L."/>
            <person name="Cnockaert M."/>
            <person name="Krigas N."/>
            <person name="Grigoriadou K."/>
            <person name="Maloupa E."/>
            <person name="Willems A."/>
        </authorList>
    </citation>
    <scope>NUCLEOTIDE SEQUENCE</scope>
    <source>
        <strain evidence="2">LMG 31231</strain>
    </source>
</reference>
<accession>A0A9X9X505</accession>
<feature type="region of interest" description="Disordered" evidence="1">
    <location>
        <begin position="17"/>
        <end position="39"/>
    </location>
</feature>
<gene>
    <name evidence="2" type="ORF">GXW76_25180</name>
</gene>
<dbReference type="AlphaFoldDB" id="A0A9X9X505"/>